<protein>
    <recommendedName>
        <fullName evidence="8">Transferase 2, rSAM/selenodomain-associated</fullName>
    </recommendedName>
</protein>
<keyword evidence="7" id="KW-1185">Reference proteome</keyword>
<keyword evidence="4" id="KW-0808">Transferase</keyword>
<dbReference type="PANTHER" id="PTHR43646">
    <property type="entry name" value="GLYCOSYLTRANSFERASE"/>
    <property type="match status" value="1"/>
</dbReference>
<reference evidence="6 7" key="1">
    <citation type="journal article" date="2015" name="Genome Announc.">
        <title>Expanding the biotechnology potential of lactobacilli through comparative genomics of 213 strains and associated genera.</title>
        <authorList>
            <person name="Sun Z."/>
            <person name="Harris H.M."/>
            <person name="McCann A."/>
            <person name="Guo C."/>
            <person name="Argimon S."/>
            <person name="Zhang W."/>
            <person name="Yang X."/>
            <person name="Jeffery I.B."/>
            <person name="Cooney J.C."/>
            <person name="Kagawa T.F."/>
            <person name="Liu W."/>
            <person name="Song Y."/>
            <person name="Salvetti E."/>
            <person name="Wrobel A."/>
            <person name="Rasinkangas P."/>
            <person name="Parkhill J."/>
            <person name="Rea M.C."/>
            <person name="O'Sullivan O."/>
            <person name="Ritari J."/>
            <person name="Douillard F.P."/>
            <person name="Paul Ross R."/>
            <person name="Yang R."/>
            <person name="Briner A.E."/>
            <person name="Felis G.E."/>
            <person name="de Vos W.M."/>
            <person name="Barrangou R."/>
            <person name="Klaenhammer T.R."/>
            <person name="Caufield P.W."/>
            <person name="Cui Y."/>
            <person name="Zhang H."/>
            <person name="O'Toole P.W."/>
        </authorList>
    </citation>
    <scope>NUCLEOTIDE SEQUENCE [LARGE SCALE GENOMIC DNA]</scope>
    <source>
        <strain evidence="6 7">DSM 20003</strain>
    </source>
</reference>
<keyword evidence="5" id="KW-0472">Membrane</keyword>
<evidence type="ECO:0008006" key="8">
    <source>
        <dbReference type="Google" id="ProtNLM"/>
    </source>
</evidence>
<dbReference type="InterPro" id="IPR026461">
    <property type="entry name" value="Trfase_2_rSAM/seldom_assoc"/>
</dbReference>
<evidence type="ECO:0000256" key="4">
    <source>
        <dbReference type="ARBA" id="ARBA00022679"/>
    </source>
</evidence>
<dbReference type="Proteomes" id="UP000051461">
    <property type="component" value="Unassembled WGS sequence"/>
</dbReference>
<keyword evidence="2" id="KW-1003">Cell membrane</keyword>
<dbReference type="EMBL" id="AZDA01000030">
    <property type="protein sequence ID" value="KRK39950.1"/>
    <property type="molecule type" value="Genomic_DNA"/>
</dbReference>
<dbReference type="GO" id="GO:0016757">
    <property type="term" value="F:glycosyltransferase activity"/>
    <property type="evidence" value="ECO:0007669"/>
    <property type="project" value="UniProtKB-KW"/>
</dbReference>
<organism evidence="6 7">
    <name type="scientific">Loigolactobacillus bifermentans DSM 20003</name>
    <dbReference type="NCBI Taxonomy" id="1423726"/>
    <lineage>
        <taxon>Bacteria</taxon>
        <taxon>Bacillati</taxon>
        <taxon>Bacillota</taxon>
        <taxon>Bacilli</taxon>
        <taxon>Lactobacillales</taxon>
        <taxon>Lactobacillaceae</taxon>
        <taxon>Loigolactobacillus</taxon>
    </lineage>
</organism>
<evidence type="ECO:0000256" key="2">
    <source>
        <dbReference type="ARBA" id="ARBA00022475"/>
    </source>
</evidence>
<gene>
    <name evidence="6" type="ORF">FC07_GL002127</name>
</gene>
<dbReference type="NCBIfam" id="TIGR04283">
    <property type="entry name" value="glyco_like_mftF"/>
    <property type="match status" value="1"/>
</dbReference>
<accession>A0A0R1H0I1</accession>
<evidence type="ECO:0000313" key="7">
    <source>
        <dbReference type="Proteomes" id="UP000051461"/>
    </source>
</evidence>
<name>A0A0R1H0I1_9LACO</name>
<dbReference type="SUPFAM" id="SSF53448">
    <property type="entry name" value="Nucleotide-diphospho-sugar transferases"/>
    <property type="match status" value="1"/>
</dbReference>
<sequence length="221" mass="25577">MIVPTYHDDAALQRLVTQIQLTAPAGVELIVVDGVLRRRPSWLPQWVCYVTSSMANRGAQLQAGGQQAQGQAFWFLHADSRLNFQQAFAQLHKTTASVGFFTLTFNDPKWRYRWLAWSSNLRARYGHLIFGDQGLFVQQDVYRASGGFRPQPLMEDWQLSRDLHRLGVPFHQFSVRLQTSARRFEGGGFVQTLLKMHVIKFLYMIGVSPQRLVKIYERRRH</sequence>
<dbReference type="STRING" id="1423726.FC07_GL002127"/>
<dbReference type="AlphaFoldDB" id="A0A0R1H0I1"/>
<keyword evidence="3" id="KW-0328">Glycosyltransferase</keyword>
<dbReference type="InterPro" id="IPR029044">
    <property type="entry name" value="Nucleotide-diphossugar_trans"/>
</dbReference>
<evidence type="ECO:0000256" key="5">
    <source>
        <dbReference type="ARBA" id="ARBA00023136"/>
    </source>
</evidence>
<dbReference type="PANTHER" id="PTHR43646:SF2">
    <property type="entry name" value="GLYCOSYLTRANSFERASE 2-LIKE DOMAIN-CONTAINING PROTEIN"/>
    <property type="match status" value="1"/>
</dbReference>
<evidence type="ECO:0000256" key="3">
    <source>
        <dbReference type="ARBA" id="ARBA00022676"/>
    </source>
</evidence>
<dbReference type="PATRIC" id="fig|1423726.3.peg.2204"/>
<evidence type="ECO:0000313" key="6">
    <source>
        <dbReference type="EMBL" id="KRK39950.1"/>
    </source>
</evidence>
<proteinExistence type="predicted"/>
<comment type="caution">
    <text evidence="6">The sequence shown here is derived from an EMBL/GenBank/DDBJ whole genome shotgun (WGS) entry which is preliminary data.</text>
</comment>
<dbReference type="GO" id="GO:0005886">
    <property type="term" value="C:plasma membrane"/>
    <property type="evidence" value="ECO:0007669"/>
    <property type="project" value="UniProtKB-SubCell"/>
</dbReference>
<dbReference type="Gene3D" id="3.90.550.10">
    <property type="entry name" value="Spore Coat Polysaccharide Biosynthesis Protein SpsA, Chain A"/>
    <property type="match status" value="1"/>
</dbReference>
<evidence type="ECO:0000256" key="1">
    <source>
        <dbReference type="ARBA" id="ARBA00004236"/>
    </source>
</evidence>
<comment type="subcellular location">
    <subcellularLocation>
        <location evidence="1">Cell membrane</location>
    </subcellularLocation>
</comment>